<dbReference type="EMBL" id="JARBHB010000015">
    <property type="protein sequence ID" value="KAJ8868082.1"/>
    <property type="molecule type" value="Genomic_DNA"/>
</dbReference>
<comment type="caution">
    <text evidence="1">The sequence shown here is derived from an EMBL/GenBank/DDBJ whole genome shotgun (WGS) entry which is preliminary data.</text>
</comment>
<sequence>MAGIHVTAPDLGHSSLPLHNCEEIEARHVTYEDGCITVIVRQTLLLPDSRPPWTIVNKVHNGLLAVMRQFSARDAATATWKSAAFSLGISVARRPLLVKPVTTHVVSHFFQTPLTLYGNDTAAAENIKRRVARQLSILRIRATRHMKSVPESLLATPSSYPFGTAVAERLARSPPIKANRVQSPAGSPDFHKWASCRMMPLVGGFSRGSPISPVPLFRHRSIKTSIIFIGSQDLAVKSLPNLSPSLISFCRSSESGNAICRHLSVL</sequence>
<accession>A0ABQ9G7I6</accession>
<protein>
    <submittedName>
        <fullName evidence="1">Uncharacterized protein</fullName>
    </submittedName>
</protein>
<organism evidence="1 2">
    <name type="scientific">Dryococelus australis</name>
    <dbReference type="NCBI Taxonomy" id="614101"/>
    <lineage>
        <taxon>Eukaryota</taxon>
        <taxon>Metazoa</taxon>
        <taxon>Ecdysozoa</taxon>
        <taxon>Arthropoda</taxon>
        <taxon>Hexapoda</taxon>
        <taxon>Insecta</taxon>
        <taxon>Pterygota</taxon>
        <taxon>Neoptera</taxon>
        <taxon>Polyneoptera</taxon>
        <taxon>Phasmatodea</taxon>
        <taxon>Verophasmatodea</taxon>
        <taxon>Anareolatae</taxon>
        <taxon>Phasmatidae</taxon>
        <taxon>Eurycanthinae</taxon>
        <taxon>Dryococelus</taxon>
    </lineage>
</organism>
<proteinExistence type="predicted"/>
<name>A0ABQ9G7I6_9NEOP</name>
<reference evidence="1 2" key="1">
    <citation type="submission" date="2023-02" db="EMBL/GenBank/DDBJ databases">
        <title>LHISI_Scaffold_Assembly.</title>
        <authorList>
            <person name="Stuart O.P."/>
            <person name="Cleave R."/>
            <person name="Magrath M.J.L."/>
            <person name="Mikheyev A.S."/>
        </authorList>
    </citation>
    <scope>NUCLEOTIDE SEQUENCE [LARGE SCALE GENOMIC DNA]</scope>
    <source>
        <strain evidence="1">Daus_M_001</strain>
        <tissue evidence="1">Leg muscle</tissue>
    </source>
</reference>
<evidence type="ECO:0000313" key="2">
    <source>
        <dbReference type="Proteomes" id="UP001159363"/>
    </source>
</evidence>
<gene>
    <name evidence="1" type="ORF">PR048_031891</name>
</gene>
<evidence type="ECO:0000313" key="1">
    <source>
        <dbReference type="EMBL" id="KAJ8868082.1"/>
    </source>
</evidence>
<dbReference type="Proteomes" id="UP001159363">
    <property type="component" value="Chromosome 14"/>
</dbReference>
<keyword evidence="2" id="KW-1185">Reference proteome</keyword>